<reference evidence="2" key="1">
    <citation type="journal article" date="2017" name="Elife">
        <title>The kinetoplastid-infecting Bodo saltans virus (BsV), a window into the most abundant giant viruses in the sea.</title>
        <authorList>
            <person name="Deeg C.M."/>
            <person name="Chow C.-E.T."/>
            <person name="Suttle C.A."/>
        </authorList>
    </citation>
    <scope>NUCLEOTIDE SEQUENCE</scope>
    <source>
        <strain evidence="2">NG1</strain>
    </source>
</reference>
<name>A0A2H4UTV7_9VIRU</name>
<accession>A0A2H4UTV7</accession>
<evidence type="ECO:0000313" key="2">
    <source>
        <dbReference type="EMBL" id="ATZ80304.1"/>
    </source>
</evidence>
<evidence type="ECO:0000313" key="3">
    <source>
        <dbReference type="Proteomes" id="UP000240325"/>
    </source>
</evidence>
<keyword evidence="1" id="KW-1133">Transmembrane helix</keyword>
<feature type="transmembrane region" description="Helical" evidence="1">
    <location>
        <begin position="77"/>
        <end position="94"/>
    </location>
</feature>
<protein>
    <submittedName>
        <fullName evidence="2">Uncharacterized protein</fullName>
    </submittedName>
</protein>
<gene>
    <name evidence="2" type="ORF">BMW23_0246</name>
</gene>
<keyword evidence="3" id="KW-1185">Reference proteome</keyword>
<proteinExistence type="predicted"/>
<sequence length="163" mass="19622">MSDEEVHQICKQKDILFVKSFFGKFKTLLNEYHQYLSTDISISNTMLNIDNAFIEYIGSNEYLYNANEMERILMHKIIFYLFCLQLHNIIYLLCKQTSEYIKMINIISKKMETVQKLLNEQNGGNLFCYKLYKTNYITKNKYRDKLLYKMNKYLHFGLLNINI</sequence>
<dbReference type="Proteomes" id="UP000240325">
    <property type="component" value="Segment"/>
</dbReference>
<organism evidence="2">
    <name type="scientific">Bodo saltans virus</name>
    <dbReference type="NCBI Taxonomy" id="2024608"/>
    <lineage>
        <taxon>Viruses</taxon>
        <taxon>Varidnaviria</taxon>
        <taxon>Bamfordvirae</taxon>
        <taxon>Nucleocytoviricota</taxon>
        <taxon>Megaviricetes</taxon>
        <taxon>Imitervirales</taxon>
        <taxon>Mimiviridae</taxon>
        <taxon>Klosneuvirinae</taxon>
        <taxon>Theiavirus</taxon>
        <taxon>Theiavirus salishense</taxon>
    </lineage>
</organism>
<keyword evidence="1" id="KW-0472">Membrane</keyword>
<evidence type="ECO:0000256" key="1">
    <source>
        <dbReference type="SAM" id="Phobius"/>
    </source>
</evidence>
<keyword evidence="1" id="KW-0812">Transmembrane</keyword>
<dbReference type="EMBL" id="MF782455">
    <property type="protein sequence ID" value="ATZ80304.1"/>
    <property type="molecule type" value="Genomic_DNA"/>
</dbReference>